<feature type="compositionally biased region" description="Basic and acidic residues" evidence="1">
    <location>
        <begin position="335"/>
        <end position="347"/>
    </location>
</feature>
<dbReference type="Proteomes" id="UP000092445">
    <property type="component" value="Unassembled WGS sequence"/>
</dbReference>
<feature type="region of interest" description="Disordered" evidence="1">
    <location>
        <begin position="1"/>
        <end position="91"/>
    </location>
</feature>
<feature type="compositionally biased region" description="Basic and acidic residues" evidence="1">
    <location>
        <begin position="195"/>
        <end position="206"/>
    </location>
</feature>
<evidence type="ECO:0000313" key="2">
    <source>
        <dbReference type="EnsemblMetazoa" id="GPAI017966-PA"/>
    </source>
</evidence>
<feature type="compositionally biased region" description="Polar residues" evidence="1">
    <location>
        <begin position="209"/>
        <end position="223"/>
    </location>
</feature>
<feature type="region of interest" description="Disordered" evidence="1">
    <location>
        <begin position="390"/>
        <end position="458"/>
    </location>
</feature>
<feature type="region of interest" description="Disordered" evidence="1">
    <location>
        <begin position="255"/>
        <end position="275"/>
    </location>
</feature>
<dbReference type="EnsemblMetazoa" id="GPAI017966-RA">
    <property type="protein sequence ID" value="GPAI017966-PA"/>
    <property type="gene ID" value="GPAI017966"/>
</dbReference>
<keyword evidence="3" id="KW-1185">Reference proteome</keyword>
<name>A0A1A9ZL05_GLOPL</name>
<feature type="region of interest" description="Disordered" evidence="1">
    <location>
        <begin position="510"/>
        <end position="606"/>
    </location>
</feature>
<evidence type="ECO:0000256" key="1">
    <source>
        <dbReference type="SAM" id="MobiDB-lite"/>
    </source>
</evidence>
<feature type="compositionally biased region" description="Polar residues" evidence="1">
    <location>
        <begin position="255"/>
        <end position="265"/>
    </location>
</feature>
<feature type="compositionally biased region" description="Polar residues" evidence="1">
    <location>
        <begin position="510"/>
        <end position="557"/>
    </location>
</feature>
<feature type="compositionally biased region" description="Basic and acidic residues" evidence="1">
    <location>
        <begin position="73"/>
        <end position="87"/>
    </location>
</feature>
<feature type="compositionally biased region" description="Polar residues" evidence="1">
    <location>
        <begin position="390"/>
        <end position="416"/>
    </location>
</feature>
<proteinExistence type="predicted"/>
<dbReference type="AlphaFoldDB" id="A0A1A9ZL05"/>
<protein>
    <submittedName>
        <fullName evidence="2">Uncharacterized protein</fullName>
    </submittedName>
</protein>
<feature type="region of interest" description="Disordered" evidence="1">
    <location>
        <begin position="195"/>
        <end position="223"/>
    </location>
</feature>
<feature type="compositionally biased region" description="Basic and acidic residues" evidence="1">
    <location>
        <begin position="449"/>
        <end position="458"/>
    </location>
</feature>
<accession>A0A1A9ZL05</accession>
<evidence type="ECO:0000313" key="3">
    <source>
        <dbReference type="Proteomes" id="UP000092445"/>
    </source>
</evidence>
<feature type="compositionally biased region" description="Low complexity" evidence="1">
    <location>
        <begin position="564"/>
        <end position="577"/>
    </location>
</feature>
<organism evidence="2 3">
    <name type="scientific">Glossina pallidipes</name>
    <name type="common">Tsetse fly</name>
    <dbReference type="NCBI Taxonomy" id="7398"/>
    <lineage>
        <taxon>Eukaryota</taxon>
        <taxon>Metazoa</taxon>
        <taxon>Ecdysozoa</taxon>
        <taxon>Arthropoda</taxon>
        <taxon>Hexapoda</taxon>
        <taxon>Insecta</taxon>
        <taxon>Pterygota</taxon>
        <taxon>Neoptera</taxon>
        <taxon>Endopterygota</taxon>
        <taxon>Diptera</taxon>
        <taxon>Brachycera</taxon>
        <taxon>Muscomorpha</taxon>
        <taxon>Hippoboscoidea</taxon>
        <taxon>Glossinidae</taxon>
        <taxon>Glossina</taxon>
    </lineage>
</organism>
<reference evidence="3" key="1">
    <citation type="submission" date="2014-03" db="EMBL/GenBank/DDBJ databases">
        <authorList>
            <person name="Aksoy S."/>
            <person name="Warren W."/>
            <person name="Wilson R.K."/>
        </authorList>
    </citation>
    <scope>NUCLEOTIDE SEQUENCE [LARGE SCALE GENOMIC DNA]</scope>
    <source>
        <strain evidence="3">IAEA</strain>
    </source>
</reference>
<sequence>MEKFFNGRSRSKSTKRHLADSMTDDDSPKQTGTLGPSRKDSSLDLQGPEQLYAKDSSTGTKFNIFHRRRMKSKTRDSTNKKNSKTADEEGEVVEEVITHKQQIQNEACPSEKHVEQDKTENAIVAQMEIDTFPQDTLLGEEKEEFAVVSSLACTKSPTNMPLKDEIPKILDNDGHEHNVEETKPKRKWLLSDRFKKNRIPGKETKQEALAQNSRSTPEPQQSMPTATISVVTLHHNSSFQNANASSNCAIRRSTPSFSHISNNSTKEAEKPKPVKHSTLETIFKRCDEVLENASRVKFEAKLNEIIKKQRYEKSFRTEIIAHSADCAEDLEPSLSDDKTITPKEEKPPASLSSNGDNVKQQTDMPWALDQTLRSALTAISETMAPRQSLANAINSDGRSPKDISSSASKRTVTQTKIAMRKKRRNTSSVNTARDVSDNKQSKIQTTKPTNKDKQIKLSEDSVTINKRVAKAAPPLKVKNTAIKKEIKQIVGTKSDGLKSFEFYEKFQAPRRNQVNASSPVRRTEPQSKGNKLLQENVTSGYSSITYSNTSHYSSSQAKPKMEKSSYSSANPLYSSSSMKPKDVKPMYSSPMKPRKLSRPTVGPTYSSLQMKSRNVKKRRLSKVFIERAPELIAPPSKSKAAFYKSEAFRANAITNFIIGSSVSQELYALTLTLILAETINFPKVLYERAFVSDDCNAVTAIAAVAIAVDVDVDVAVTATNKATSTAIIIRKGTQFHQPPKVSFNCGALSLI</sequence>
<feature type="region of interest" description="Disordered" evidence="1">
    <location>
        <begin position="330"/>
        <end position="360"/>
    </location>
</feature>
<feature type="compositionally biased region" description="Polar residues" evidence="1">
    <location>
        <begin position="350"/>
        <end position="360"/>
    </location>
</feature>
<dbReference type="VEuPathDB" id="VectorBase:GPAI017966"/>
<reference evidence="2" key="2">
    <citation type="submission" date="2020-05" db="UniProtKB">
        <authorList>
            <consortium name="EnsemblMetazoa"/>
        </authorList>
    </citation>
    <scope>IDENTIFICATION</scope>
    <source>
        <strain evidence="2">IAEA</strain>
    </source>
</reference>